<keyword evidence="2" id="KW-1185">Reference proteome</keyword>
<dbReference type="Proteomes" id="UP000777438">
    <property type="component" value="Unassembled WGS sequence"/>
</dbReference>
<dbReference type="OrthoDB" id="3645574at2759"/>
<reference evidence="1 2" key="1">
    <citation type="journal article" date="2021" name="Nat. Commun.">
        <title>Genetic determinants of endophytism in the Arabidopsis root mycobiome.</title>
        <authorList>
            <person name="Mesny F."/>
            <person name="Miyauchi S."/>
            <person name="Thiergart T."/>
            <person name="Pickel B."/>
            <person name="Atanasova L."/>
            <person name="Karlsson M."/>
            <person name="Huettel B."/>
            <person name="Barry K.W."/>
            <person name="Haridas S."/>
            <person name="Chen C."/>
            <person name="Bauer D."/>
            <person name="Andreopoulos W."/>
            <person name="Pangilinan J."/>
            <person name="LaButti K."/>
            <person name="Riley R."/>
            <person name="Lipzen A."/>
            <person name="Clum A."/>
            <person name="Drula E."/>
            <person name="Henrissat B."/>
            <person name="Kohler A."/>
            <person name="Grigoriev I.V."/>
            <person name="Martin F.M."/>
            <person name="Hacquard S."/>
        </authorList>
    </citation>
    <scope>NUCLEOTIDE SEQUENCE [LARGE SCALE GENOMIC DNA]</scope>
    <source>
        <strain evidence="1 2">MPI-CAGE-CH-0241</strain>
    </source>
</reference>
<evidence type="ECO:0008006" key="3">
    <source>
        <dbReference type="Google" id="ProtNLM"/>
    </source>
</evidence>
<dbReference type="InterPro" id="IPR051678">
    <property type="entry name" value="AGP_Transferase"/>
</dbReference>
<proteinExistence type="predicted"/>
<name>A0A9P9AR30_9HYPO</name>
<gene>
    <name evidence="1" type="ORF">B0T10DRAFT_461511</name>
</gene>
<dbReference type="PANTHER" id="PTHR21310:SF37">
    <property type="entry name" value="AMINOGLYCOSIDE PHOSPHOTRANSFERASE DOMAIN-CONTAINING PROTEIN"/>
    <property type="match status" value="1"/>
</dbReference>
<comment type="caution">
    <text evidence="1">The sequence shown here is derived from an EMBL/GenBank/DDBJ whole genome shotgun (WGS) entry which is preliminary data.</text>
</comment>
<evidence type="ECO:0000313" key="2">
    <source>
        <dbReference type="Proteomes" id="UP000777438"/>
    </source>
</evidence>
<dbReference type="PANTHER" id="PTHR21310">
    <property type="entry name" value="AMINOGLYCOSIDE PHOSPHOTRANSFERASE-RELATED-RELATED"/>
    <property type="match status" value="1"/>
</dbReference>
<evidence type="ECO:0000313" key="1">
    <source>
        <dbReference type="EMBL" id="KAH6887054.1"/>
    </source>
</evidence>
<dbReference type="EMBL" id="JAGPYM010000015">
    <property type="protein sequence ID" value="KAH6887054.1"/>
    <property type="molecule type" value="Genomic_DNA"/>
</dbReference>
<sequence length="635" mass="73260">MTPTLFLRACFKFNALGLILSHPQRMSPQARLSEAFLSRSRGHGSQVTFVVEGSQVAGVKWVSGRSPLNHILTKLDGPHRLIPLNLFVSRALVTSSALHPPQLQFAPYGEYSSPMERTLPLLKGRITLDEALEEDIDVLQELSYPEKRYQFSVELSASLPQIEDIVSRHLNLNHSDFSLGESNEWTYGSYNACIPIRIAEDARGLNLSAQAIIRFPLPYKVGEDFNPGNSDEKLRCEAATYYWLQQNCPEIPIPRLYGFGFHGKQSFTRIENESFINRIIWSIKNTIAWMQGRSLSHYVPHQRDNLPDLGYLVLEHVDNGSLLSETWEEHRHDTKRRDNLYGDLSRIMLRLAKLPLPKIGSWTMDDNGDLHLTNRPLTLVLQQQENAEIPTDMPRDRTYTSVEPYLLDLLACQDNRIRHQPNSIHYEADGEKQLAALTAMRALLPKYTDVEHREGPFVYSLTDLHQSNIFVDEDWHVTGLINLEWACARPIEMLGPPDWLSGRSLEEITFHLDEFKGLHDEFVETVEREEMALYYNTANAEIMRQCWQTGKFWYTHALDSPSTMLALYVNHIQPRFTNMSSTLWDEFSHMLVRLWDVDTQGFISSKVTEQEEYADEVRRLFTQVPDAEDRHKPYM</sequence>
<accession>A0A9P9AR30</accession>
<dbReference type="SUPFAM" id="SSF56112">
    <property type="entry name" value="Protein kinase-like (PK-like)"/>
    <property type="match status" value="1"/>
</dbReference>
<organism evidence="1 2">
    <name type="scientific">Thelonectria olida</name>
    <dbReference type="NCBI Taxonomy" id="1576542"/>
    <lineage>
        <taxon>Eukaryota</taxon>
        <taxon>Fungi</taxon>
        <taxon>Dikarya</taxon>
        <taxon>Ascomycota</taxon>
        <taxon>Pezizomycotina</taxon>
        <taxon>Sordariomycetes</taxon>
        <taxon>Hypocreomycetidae</taxon>
        <taxon>Hypocreales</taxon>
        <taxon>Nectriaceae</taxon>
        <taxon>Thelonectria</taxon>
    </lineage>
</organism>
<dbReference type="InterPro" id="IPR011009">
    <property type="entry name" value="Kinase-like_dom_sf"/>
</dbReference>
<dbReference type="AlphaFoldDB" id="A0A9P9AR30"/>
<protein>
    <recommendedName>
        <fullName evidence="3">Aminoglycoside phosphotransferase domain-containing protein</fullName>
    </recommendedName>
</protein>